<name>A0ABQ5KG63_9EUKA</name>
<feature type="non-terminal residue" evidence="1">
    <location>
        <position position="12"/>
    </location>
</feature>
<sequence>MEHAARRIIAGL</sequence>
<comment type="caution">
    <text evidence="1">The sequence shown here is derived from an EMBL/GenBank/DDBJ whole genome shotgun (WGS) entry which is preliminary data.</text>
</comment>
<evidence type="ECO:0000313" key="2">
    <source>
        <dbReference type="Proteomes" id="UP001057375"/>
    </source>
</evidence>
<protein>
    <submittedName>
        <fullName evidence="1">Uncharacterized protein</fullName>
    </submittedName>
</protein>
<keyword evidence="2" id="KW-1185">Reference proteome</keyword>
<dbReference type="EMBL" id="BQXS01008773">
    <property type="protein sequence ID" value="GKT30399.1"/>
    <property type="molecule type" value="Genomic_DNA"/>
</dbReference>
<gene>
    <name evidence="1" type="ORF">ADUPG1_005488</name>
</gene>
<proteinExistence type="predicted"/>
<organism evidence="1 2">
    <name type="scientific">Aduncisulcus paluster</name>
    <dbReference type="NCBI Taxonomy" id="2918883"/>
    <lineage>
        <taxon>Eukaryota</taxon>
        <taxon>Metamonada</taxon>
        <taxon>Carpediemonas-like organisms</taxon>
        <taxon>Aduncisulcus</taxon>
    </lineage>
</organism>
<dbReference type="Proteomes" id="UP001057375">
    <property type="component" value="Unassembled WGS sequence"/>
</dbReference>
<evidence type="ECO:0000313" key="1">
    <source>
        <dbReference type="EMBL" id="GKT30399.1"/>
    </source>
</evidence>
<reference evidence="1" key="1">
    <citation type="submission" date="2022-03" db="EMBL/GenBank/DDBJ databases">
        <title>Draft genome sequence of Aduncisulcus paluster, a free-living microaerophilic Fornicata.</title>
        <authorList>
            <person name="Yuyama I."/>
            <person name="Kume K."/>
            <person name="Tamura T."/>
            <person name="Inagaki Y."/>
            <person name="Hashimoto T."/>
        </authorList>
    </citation>
    <scope>NUCLEOTIDE SEQUENCE</scope>
    <source>
        <strain evidence="1">NY0171</strain>
    </source>
</reference>
<accession>A0ABQ5KG63</accession>